<dbReference type="Pfam" id="PF12728">
    <property type="entry name" value="HTH_17"/>
    <property type="match status" value="1"/>
</dbReference>
<dbReference type="AlphaFoldDB" id="A0A5D0HUQ5"/>
<comment type="caution">
    <text evidence="2">The sequence shown here is derived from an EMBL/GenBank/DDBJ whole genome shotgun (WGS) entry which is preliminary data.</text>
</comment>
<protein>
    <submittedName>
        <fullName evidence="2">Helix-turn-helix domain-containing protein</fullName>
    </submittedName>
</protein>
<accession>A0A5D0HUQ5</accession>
<reference evidence="2 3" key="1">
    <citation type="submission" date="2019-08" db="EMBL/GenBank/DDBJ databases">
        <title>Seonamhaeicola sediminis sp. nov., isolated from marine sediment.</title>
        <authorList>
            <person name="Cao W.R."/>
        </authorList>
    </citation>
    <scope>NUCLEOTIDE SEQUENCE [LARGE SCALE GENOMIC DNA]</scope>
    <source>
        <strain evidence="2 3">B011</strain>
    </source>
</reference>
<evidence type="ECO:0000313" key="2">
    <source>
        <dbReference type="EMBL" id="TYA75065.1"/>
    </source>
</evidence>
<dbReference type="EMBL" id="VSDQ01000679">
    <property type="protein sequence ID" value="TYA75065.1"/>
    <property type="molecule type" value="Genomic_DNA"/>
</dbReference>
<dbReference type="OrthoDB" id="1524679at2"/>
<keyword evidence="3" id="KW-1185">Reference proteome</keyword>
<sequence length="89" mass="10521">MQVICLESEALYQLVDKVVERIKEKKEVVQDKWLSPKEAMDILRITSKTTLQNLRDKDEIRFSQPTAKKVLYDRDSLYDYLERNAQNAS</sequence>
<evidence type="ECO:0000313" key="3">
    <source>
        <dbReference type="Proteomes" id="UP000323930"/>
    </source>
</evidence>
<organism evidence="2 3">
    <name type="scientific">Seonamhaeicola marinus</name>
    <dbReference type="NCBI Taxonomy" id="1912246"/>
    <lineage>
        <taxon>Bacteria</taxon>
        <taxon>Pseudomonadati</taxon>
        <taxon>Bacteroidota</taxon>
        <taxon>Flavobacteriia</taxon>
        <taxon>Flavobacteriales</taxon>
        <taxon>Flavobacteriaceae</taxon>
    </lineage>
</organism>
<proteinExistence type="predicted"/>
<name>A0A5D0HUQ5_9FLAO</name>
<gene>
    <name evidence="2" type="ORF">FUA24_16505</name>
</gene>
<feature type="domain" description="Helix-turn-helix" evidence="1">
    <location>
        <begin position="33"/>
        <end position="84"/>
    </location>
</feature>
<dbReference type="Proteomes" id="UP000323930">
    <property type="component" value="Unassembled WGS sequence"/>
</dbReference>
<dbReference type="InterPro" id="IPR041657">
    <property type="entry name" value="HTH_17"/>
</dbReference>
<evidence type="ECO:0000259" key="1">
    <source>
        <dbReference type="Pfam" id="PF12728"/>
    </source>
</evidence>